<sequence length="53" mass="5583">MTQFEEKENSVKLCYVYDAYCLFSLPKAVSADKRMAATGGGGGGGGADTLMSR</sequence>
<evidence type="ECO:0000313" key="2">
    <source>
        <dbReference type="Proteomes" id="UP000324222"/>
    </source>
</evidence>
<name>A0A5B7JIJ6_PORTR</name>
<organism evidence="1 2">
    <name type="scientific">Portunus trituberculatus</name>
    <name type="common">Swimming crab</name>
    <name type="synonym">Neptunus trituberculatus</name>
    <dbReference type="NCBI Taxonomy" id="210409"/>
    <lineage>
        <taxon>Eukaryota</taxon>
        <taxon>Metazoa</taxon>
        <taxon>Ecdysozoa</taxon>
        <taxon>Arthropoda</taxon>
        <taxon>Crustacea</taxon>
        <taxon>Multicrustacea</taxon>
        <taxon>Malacostraca</taxon>
        <taxon>Eumalacostraca</taxon>
        <taxon>Eucarida</taxon>
        <taxon>Decapoda</taxon>
        <taxon>Pleocyemata</taxon>
        <taxon>Brachyura</taxon>
        <taxon>Eubrachyura</taxon>
        <taxon>Portunoidea</taxon>
        <taxon>Portunidae</taxon>
        <taxon>Portuninae</taxon>
        <taxon>Portunus</taxon>
    </lineage>
</organism>
<dbReference type="EMBL" id="VSRR010106418">
    <property type="protein sequence ID" value="MPC96550.1"/>
    <property type="molecule type" value="Genomic_DNA"/>
</dbReference>
<accession>A0A5B7JIJ6</accession>
<proteinExistence type="predicted"/>
<dbReference type="AlphaFoldDB" id="A0A5B7JIJ6"/>
<keyword evidence="2" id="KW-1185">Reference proteome</keyword>
<evidence type="ECO:0000313" key="1">
    <source>
        <dbReference type="EMBL" id="MPC96550.1"/>
    </source>
</evidence>
<dbReference type="Proteomes" id="UP000324222">
    <property type="component" value="Unassembled WGS sequence"/>
</dbReference>
<protein>
    <submittedName>
        <fullName evidence="1">Uncharacterized protein</fullName>
    </submittedName>
</protein>
<comment type="caution">
    <text evidence="1">The sequence shown here is derived from an EMBL/GenBank/DDBJ whole genome shotgun (WGS) entry which is preliminary data.</text>
</comment>
<gene>
    <name evidence="1" type="ORF">E2C01_091814</name>
</gene>
<reference evidence="1 2" key="1">
    <citation type="submission" date="2019-05" db="EMBL/GenBank/DDBJ databases">
        <title>Another draft genome of Portunus trituberculatus and its Hox gene families provides insights of decapod evolution.</title>
        <authorList>
            <person name="Jeong J.-H."/>
            <person name="Song I."/>
            <person name="Kim S."/>
            <person name="Choi T."/>
            <person name="Kim D."/>
            <person name="Ryu S."/>
            <person name="Kim W."/>
        </authorList>
    </citation>
    <scope>NUCLEOTIDE SEQUENCE [LARGE SCALE GENOMIC DNA]</scope>
    <source>
        <tissue evidence="1">Muscle</tissue>
    </source>
</reference>